<keyword evidence="2" id="KW-1185">Reference proteome</keyword>
<proteinExistence type="predicted"/>
<name>A0AA96JW19_9BACT</name>
<dbReference type="KEGG" id="nall:PP769_15745"/>
<dbReference type="RefSeq" id="WP_312641846.1">
    <property type="nucleotide sequence ID" value="NZ_CP116967.1"/>
</dbReference>
<dbReference type="EMBL" id="CP116967">
    <property type="protein sequence ID" value="WNM57406.1"/>
    <property type="molecule type" value="Genomic_DNA"/>
</dbReference>
<protein>
    <submittedName>
        <fullName evidence="1">Uncharacterized protein</fullName>
    </submittedName>
</protein>
<gene>
    <name evidence="1" type="ORF">PP769_15745</name>
</gene>
<organism evidence="1 2">
    <name type="scientific">Candidatus Nitrospira allomarina</name>
    <dbReference type="NCBI Taxonomy" id="3020900"/>
    <lineage>
        <taxon>Bacteria</taxon>
        <taxon>Pseudomonadati</taxon>
        <taxon>Nitrospirota</taxon>
        <taxon>Nitrospiria</taxon>
        <taxon>Nitrospirales</taxon>
        <taxon>Nitrospiraceae</taxon>
        <taxon>Nitrospira</taxon>
    </lineage>
</organism>
<sequence length="291" mass="32301">MKQGDRPLTRLVRLVMLDWGLRILVTVIGLNASLAQAANLSVTDLLTSPGKPIQLQARLTNPEAEGEIGLPDQPLEFIVHGRTVGQANTDAHGWARVDFTPSMRGNLSIIVKVVTPSKTEAIQGKGVLLSWERRRPILLIDLAVLVEGELVMDPPPAELYEDPGLILGDAHPAAAAELGKLAQFYYNLVYLDLTGRGHLEHIQDWLREHQFPPGMIRILPKTPTALTEVIHDLKTEGWEKVSGGIGRTADFAEVLVQNRLQTVILPLPQTNGRFPRRAIILNDWSRIRRHL</sequence>
<reference evidence="1 2" key="1">
    <citation type="submission" date="2023-01" db="EMBL/GenBank/DDBJ databases">
        <title>Cultivation and genomic characterization of new, ubiquitous marine nitrite-oxidizing bacteria from the Nitrospirales.</title>
        <authorList>
            <person name="Mueller A.J."/>
            <person name="Daebeler A."/>
            <person name="Herbold C.W."/>
            <person name="Kirkegaard R.H."/>
            <person name="Daims H."/>
        </authorList>
    </citation>
    <scope>NUCLEOTIDE SEQUENCE [LARGE SCALE GENOMIC DNA]</scope>
    <source>
        <strain evidence="1 2">VA</strain>
    </source>
</reference>
<dbReference type="AlphaFoldDB" id="A0AA96JW19"/>
<evidence type="ECO:0000313" key="1">
    <source>
        <dbReference type="EMBL" id="WNM57406.1"/>
    </source>
</evidence>
<dbReference type="Proteomes" id="UP001302719">
    <property type="component" value="Chromosome"/>
</dbReference>
<evidence type="ECO:0000313" key="2">
    <source>
        <dbReference type="Proteomes" id="UP001302719"/>
    </source>
</evidence>
<accession>A0AA96JW19</accession>